<keyword evidence="2" id="KW-1185">Reference proteome</keyword>
<reference evidence="2" key="1">
    <citation type="journal article" date="2019" name="Int. J. Syst. Evol. Microbiol.">
        <title>The Global Catalogue of Microorganisms (GCM) 10K type strain sequencing project: providing services to taxonomists for standard genome sequencing and annotation.</title>
        <authorList>
            <consortium name="The Broad Institute Genomics Platform"/>
            <consortium name="The Broad Institute Genome Sequencing Center for Infectious Disease"/>
            <person name="Wu L."/>
            <person name="Ma J."/>
        </authorList>
    </citation>
    <scope>NUCLEOTIDE SEQUENCE [LARGE SCALE GENOMIC DNA]</scope>
    <source>
        <strain evidence="2">CCUG 60527</strain>
    </source>
</reference>
<gene>
    <name evidence="1" type="ORF">ACFQ1U_10035</name>
</gene>
<name>A0ABW3JVY0_9FLAO</name>
<comment type="caution">
    <text evidence="1">The sequence shown here is derived from an EMBL/GenBank/DDBJ whole genome shotgun (WGS) entry which is preliminary data.</text>
</comment>
<protein>
    <recommendedName>
        <fullName evidence="3">Lipoprotein</fullName>
    </recommendedName>
</protein>
<evidence type="ECO:0000313" key="2">
    <source>
        <dbReference type="Proteomes" id="UP001597062"/>
    </source>
</evidence>
<evidence type="ECO:0008006" key="3">
    <source>
        <dbReference type="Google" id="ProtNLM"/>
    </source>
</evidence>
<sequence length="692" mass="77611">MKNLKQFLLLKVMTLFLIVSCQEEVVRITGPDEQAVIEANSSTATYLRRTAINDGSHDNIIDYASCLEVQLPVTVVANGETVVVENVTDFDAIEEILDAFTNDNDEVVISFPITVILSNHSEVTINSQDELLDLAEDCLEENAPDDDIECIDFQYPIAFSIYNSDFQIVETKTISTDAELYYFIDNLDGAVIASLNFPVNMVTATGEVIEVTNNQELDEAISSAEDACDEDDDNDYNDDDNDFDCTEAYVDDLLMTCHWVATSYNGDNQLADLDVYFGANQELVVTNNGVEHQGVWSTSLTTEGVVVEISQLSGGVHEDFNGVWTINNCSYDGKFFFLQDNIEMIVEKDCNQNTPACSESEITEYLDACVWNIVDFNGSNDLVNFDLDFYTGGTLLLTNGAQQGEAYWSSSLSATGNLEIEFGNVALPSIQAVNGVWKVYECAEDRIKFINESGAYFIIEKQECYSQTDFMNIINECSWAVEQFIMDGVDMTANNPYKFDFFETGFATAQNGTVIYYGNFEAENLNNGQLTFGLELYNNSELSGYYRVSQLTNDYIELVADNKELKIYRTCSSASDQDVDAIKSYLTNGTWSITYTTQQSQEITAQFNGINFNFEGNTNLVATLNNEVSTLSWNVVRDSSENLRCVINYLGENPYWDLDDDWYITAVTETRLELHHVNDAANTEFVVVFEKQ</sequence>
<organism evidence="1 2">
    <name type="scientific">Tenacibaculum geojense</name>
    <dbReference type="NCBI Taxonomy" id="915352"/>
    <lineage>
        <taxon>Bacteria</taxon>
        <taxon>Pseudomonadati</taxon>
        <taxon>Bacteroidota</taxon>
        <taxon>Flavobacteriia</taxon>
        <taxon>Flavobacteriales</taxon>
        <taxon>Flavobacteriaceae</taxon>
        <taxon>Tenacibaculum</taxon>
    </lineage>
</organism>
<evidence type="ECO:0000313" key="1">
    <source>
        <dbReference type="EMBL" id="MFD0993542.1"/>
    </source>
</evidence>
<dbReference type="Proteomes" id="UP001597062">
    <property type="component" value="Unassembled WGS sequence"/>
</dbReference>
<dbReference type="RefSeq" id="WP_386107910.1">
    <property type="nucleotide sequence ID" value="NZ_JBHTJR010000048.1"/>
</dbReference>
<dbReference type="EMBL" id="JBHTJR010000048">
    <property type="protein sequence ID" value="MFD0993542.1"/>
    <property type="molecule type" value="Genomic_DNA"/>
</dbReference>
<accession>A0ABW3JVY0</accession>
<proteinExistence type="predicted"/>